<accession>A0A251RUL9</accession>
<feature type="compositionally biased region" description="Basic and acidic residues" evidence="1">
    <location>
        <begin position="42"/>
        <end position="58"/>
    </location>
</feature>
<name>A0A251RUL9_HELAN</name>
<sequence>MATALASEIDEIWPPDMAKSSAVEERSLTAHRISEDNLVSESDARDISNKTGHGEKQGPRSSMNPSKFSYPGLQR</sequence>
<gene>
    <name evidence="2" type="ORF">HannXRQ_Chr17g0570061</name>
</gene>
<dbReference type="Proteomes" id="UP000215914">
    <property type="component" value="Chromosome 17"/>
</dbReference>
<evidence type="ECO:0000313" key="2">
    <source>
        <dbReference type="EMBL" id="OTF88163.1"/>
    </source>
</evidence>
<dbReference type="EMBL" id="CM007906">
    <property type="protein sequence ID" value="OTF88163.1"/>
    <property type="molecule type" value="Genomic_DNA"/>
</dbReference>
<proteinExistence type="predicted"/>
<protein>
    <submittedName>
        <fullName evidence="2">Uncharacterized protein</fullName>
    </submittedName>
</protein>
<feature type="compositionally biased region" description="Basic and acidic residues" evidence="1">
    <location>
        <begin position="22"/>
        <end position="35"/>
    </location>
</feature>
<keyword evidence="3" id="KW-1185">Reference proteome</keyword>
<dbReference type="AlphaFoldDB" id="A0A251RUL9"/>
<dbReference type="InParanoid" id="A0A251RUL9"/>
<evidence type="ECO:0000256" key="1">
    <source>
        <dbReference type="SAM" id="MobiDB-lite"/>
    </source>
</evidence>
<feature type="region of interest" description="Disordered" evidence="1">
    <location>
        <begin position="1"/>
        <end position="75"/>
    </location>
</feature>
<reference evidence="3" key="1">
    <citation type="journal article" date="2017" name="Nature">
        <title>The sunflower genome provides insights into oil metabolism, flowering and Asterid evolution.</title>
        <authorList>
            <person name="Badouin H."/>
            <person name="Gouzy J."/>
            <person name="Grassa C.J."/>
            <person name="Murat F."/>
            <person name="Staton S.E."/>
            <person name="Cottret L."/>
            <person name="Lelandais-Briere C."/>
            <person name="Owens G.L."/>
            <person name="Carrere S."/>
            <person name="Mayjonade B."/>
            <person name="Legrand L."/>
            <person name="Gill N."/>
            <person name="Kane N.C."/>
            <person name="Bowers J.E."/>
            <person name="Hubner S."/>
            <person name="Bellec A."/>
            <person name="Berard A."/>
            <person name="Berges H."/>
            <person name="Blanchet N."/>
            <person name="Boniface M.C."/>
            <person name="Brunel D."/>
            <person name="Catrice O."/>
            <person name="Chaidir N."/>
            <person name="Claudel C."/>
            <person name="Donnadieu C."/>
            <person name="Faraut T."/>
            <person name="Fievet G."/>
            <person name="Helmstetter N."/>
            <person name="King M."/>
            <person name="Knapp S.J."/>
            <person name="Lai Z."/>
            <person name="Le Paslier M.C."/>
            <person name="Lippi Y."/>
            <person name="Lorenzon L."/>
            <person name="Mandel J.R."/>
            <person name="Marage G."/>
            <person name="Marchand G."/>
            <person name="Marquand E."/>
            <person name="Bret-Mestries E."/>
            <person name="Morien E."/>
            <person name="Nambeesan S."/>
            <person name="Nguyen T."/>
            <person name="Pegot-Espagnet P."/>
            <person name="Pouilly N."/>
            <person name="Raftis F."/>
            <person name="Sallet E."/>
            <person name="Schiex T."/>
            <person name="Thomas J."/>
            <person name="Vandecasteele C."/>
            <person name="Vares D."/>
            <person name="Vear F."/>
            <person name="Vautrin S."/>
            <person name="Crespi M."/>
            <person name="Mangin B."/>
            <person name="Burke J.M."/>
            <person name="Salse J."/>
            <person name="Munos S."/>
            <person name="Vincourt P."/>
            <person name="Rieseberg L.H."/>
            <person name="Langlade N.B."/>
        </authorList>
    </citation>
    <scope>NUCLEOTIDE SEQUENCE [LARGE SCALE GENOMIC DNA]</scope>
    <source>
        <strain evidence="3">cv. SF193</strain>
    </source>
</reference>
<evidence type="ECO:0000313" key="3">
    <source>
        <dbReference type="Proteomes" id="UP000215914"/>
    </source>
</evidence>
<organism evidence="2 3">
    <name type="scientific">Helianthus annuus</name>
    <name type="common">Common sunflower</name>
    <dbReference type="NCBI Taxonomy" id="4232"/>
    <lineage>
        <taxon>Eukaryota</taxon>
        <taxon>Viridiplantae</taxon>
        <taxon>Streptophyta</taxon>
        <taxon>Embryophyta</taxon>
        <taxon>Tracheophyta</taxon>
        <taxon>Spermatophyta</taxon>
        <taxon>Magnoliopsida</taxon>
        <taxon>eudicotyledons</taxon>
        <taxon>Gunneridae</taxon>
        <taxon>Pentapetalae</taxon>
        <taxon>asterids</taxon>
        <taxon>campanulids</taxon>
        <taxon>Asterales</taxon>
        <taxon>Asteraceae</taxon>
        <taxon>Asteroideae</taxon>
        <taxon>Heliantheae alliance</taxon>
        <taxon>Heliantheae</taxon>
        <taxon>Helianthus</taxon>
    </lineage>
</organism>